<reference evidence="1" key="1">
    <citation type="submission" date="2023-07" db="EMBL/GenBank/DDBJ databases">
        <authorList>
            <consortium name="CYATHOMIX"/>
        </authorList>
    </citation>
    <scope>NUCLEOTIDE SEQUENCE</scope>
    <source>
        <strain evidence="1">N/A</strain>
    </source>
</reference>
<name>A0AA36HBL3_CYLNA</name>
<keyword evidence="2" id="KW-1185">Reference proteome</keyword>
<gene>
    <name evidence="1" type="ORF">CYNAS_LOCUS19526</name>
</gene>
<sequence>MIYSLFGMAGLSSDHFLVNTTMQFCANFFNEIFRLIEYLSEVMKNMSNRIL</sequence>
<comment type="caution">
    <text evidence="1">The sequence shown here is derived from an EMBL/GenBank/DDBJ whole genome shotgun (WGS) entry which is preliminary data.</text>
</comment>
<accession>A0AA36HBL3</accession>
<evidence type="ECO:0000313" key="1">
    <source>
        <dbReference type="EMBL" id="CAJ0607543.1"/>
    </source>
</evidence>
<dbReference type="EMBL" id="CATQJL010000316">
    <property type="protein sequence ID" value="CAJ0607543.1"/>
    <property type="molecule type" value="Genomic_DNA"/>
</dbReference>
<proteinExistence type="predicted"/>
<organism evidence="1 2">
    <name type="scientific">Cylicocyclus nassatus</name>
    <name type="common">Nematode worm</name>
    <dbReference type="NCBI Taxonomy" id="53992"/>
    <lineage>
        <taxon>Eukaryota</taxon>
        <taxon>Metazoa</taxon>
        <taxon>Ecdysozoa</taxon>
        <taxon>Nematoda</taxon>
        <taxon>Chromadorea</taxon>
        <taxon>Rhabditida</taxon>
        <taxon>Rhabditina</taxon>
        <taxon>Rhabditomorpha</taxon>
        <taxon>Strongyloidea</taxon>
        <taxon>Strongylidae</taxon>
        <taxon>Cylicocyclus</taxon>
    </lineage>
</organism>
<evidence type="ECO:0000313" key="2">
    <source>
        <dbReference type="Proteomes" id="UP001176961"/>
    </source>
</evidence>
<protein>
    <submittedName>
        <fullName evidence="1">Uncharacterized protein</fullName>
    </submittedName>
</protein>
<dbReference type="Proteomes" id="UP001176961">
    <property type="component" value="Unassembled WGS sequence"/>
</dbReference>
<dbReference type="AlphaFoldDB" id="A0AA36HBL3"/>